<feature type="region of interest" description="Disordered" evidence="1">
    <location>
        <begin position="98"/>
        <end position="122"/>
    </location>
</feature>
<protein>
    <submittedName>
        <fullName evidence="2">Membrane protein involved in colicin uptake</fullName>
    </submittedName>
</protein>
<accession>J3TXQ2</accession>
<dbReference type="Proteomes" id="UP000003936">
    <property type="component" value="Chromosome"/>
</dbReference>
<name>J3TXQ2_9ENTR</name>
<dbReference type="Gene3D" id="3.30.1150.10">
    <property type="match status" value="1"/>
</dbReference>
<dbReference type="GO" id="GO:0043213">
    <property type="term" value="P:bacteriocin transport"/>
    <property type="evidence" value="ECO:0007669"/>
    <property type="project" value="InterPro"/>
</dbReference>
<organism evidence="2 3">
    <name type="scientific">secondary endosymbiont of Ctenarytaina eucalypti</name>
    <dbReference type="NCBI Taxonomy" id="1199245"/>
    <lineage>
        <taxon>Bacteria</taxon>
        <taxon>Pseudomonadati</taxon>
        <taxon>Pseudomonadota</taxon>
        <taxon>Gammaproteobacteria</taxon>
        <taxon>Enterobacterales</taxon>
        <taxon>Enterobacteriaceae</taxon>
        <taxon>aphid secondary symbionts</taxon>
    </lineage>
</organism>
<dbReference type="SUPFAM" id="SSF74653">
    <property type="entry name" value="TolA/TonB C-terminal domain"/>
    <property type="match status" value="1"/>
</dbReference>
<evidence type="ECO:0000256" key="1">
    <source>
        <dbReference type="SAM" id="MobiDB-lite"/>
    </source>
</evidence>
<dbReference type="HOGENOM" id="CLU_035992_0_0_6"/>
<sequence precursor="true">MKVITQNNTLKRAMMLSFALHFLLSGLLIWGSMSNPKESRQGGNGDYIDAVIVDTNAVMQHYNRQEQPSLSVCEKQPFSAKSGAETQQQDFTRTTARQVKFKKRQDKTVRTQPKTKTQAEEEVKNNITSIEKYTTVQTATWPKDIDALLNALTDIKNAPNDSIFEEGRAEEGRQHRRDKQAMIDSYAAEIRQAIQKKFYDYRAYRGKTCDIRFKLASDGLLISVNAIGGDPELCQASLSAAKLANIPPPPNQAIYKAAKEGRIIFRPE</sequence>
<reference evidence="2 3" key="1">
    <citation type="journal article" date="2012" name="Mol. Biol. Evol.">
        <title>Genome reduction and co-evolution between the primary and secondary bacterial symbionts of psyllids.</title>
        <authorList>
            <person name="Sloan D.B."/>
            <person name="Moran N.A."/>
        </authorList>
    </citation>
    <scope>NUCLEOTIDE SEQUENCE [LARGE SCALE GENOMIC DNA]</scope>
    <source>
        <strain evidence="2">Ceuc_S</strain>
    </source>
</reference>
<evidence type="ECO:0000313" key="3">
    <source>
        <dbReference type="Proteomes" id="UP000003936"/>
    </source>
</evidence>
<dbReference type="NCBIfam" id="TIGR02794">
    <property type="entry name" value="tolA_full"/>
    <property type="match status" value="1"/>
</dbReference>
<dbReference type="KEGG" id="sect:A359_06340"/>
<gene>
    <name evidence="2" type="ORF">A359_06340</name>
</gene>
<dbReference type="AlphaFoldDB" id="J3TXQ2"/>
<dbReference type="PATRIC" id="fig|1199245.3.peg.757"/>
<keyword evidence="3" id="KW-1185">Reference proteome</keyword>
<proteinExistence type="predicted"/>
<dbReference type="GO" id="GO:0019534">
    <property type="term" value="F:toxin transmembrane transporter activity"/>
    <property type="evidence" value="ECO:0007669"/>
    <property type="project" value="InterPro"/>
</dbReference>
<dbReference type="Pfam" id="PF06519">
    <property type="entry name" value="TolA"/>
    <property type="match status" value="1"/>
</dbReference>
<dbReference type="STRING" id="1199245.A359_06340"/>
<dbReference type="InterPro" id="IPR014161">
    <property type="entry name" value="Tol-Pal_TolA"/>
</dbReference>
<dbReference type="GO" id="GO:0016020">
    <property type="term" value="C:membrane"/>
    <property type="evidence" value="ECO:0007669"/>
    <property type="project" value="InterPro"/>
</dbReference>
<dbReference type="EMBL" id="CP003546">
    <property type="protein sequence ID" value="AFP85020.1"/>
    <property type="molecule type" value="Genomic_DNA"/>
</dbReference>
<evidence type="ECO:0000313" key="2">
    <source>
        <dbReference type="EMBL" id="AFP85020.1"/>
    </source>
</evidence>